<protein>
    <submittedName>
        <fullName evidence="3">Peptidase A2A retrovirus catalytic</fullName>
    </submittedName>
</protein>
<dbReference type="PROSITE" id="PS50175">
    <property type="entry name" value="ASP_PROT_RETROV"/>
    <property type="match status" value="1"/>
</dbReference>
<dbReference type="AlphaFoldDB" id="B7K950"/>
<dbReference type="SUPFAM" id="SSF50630">
    <property type="entry name" value="Acid proteases"/>
    <property type="match status" value="1"/>
</dbReference>
<proteinExistence type="predicted"/>
<evidence type="ECO:0000313" key="3">
    <source>
        <dbReference type="EMBL" id="ACK72819.1"/>
    </source>
</evidence>
<dbReference type="GO" id="GO:0004190">
    <property type="term" value="F:aspartic-type endopeptidase activity"/>
    <property type="evidence" value="ECO:0007669"/>
    <property type="project" value="InterPro"/>
</dbReference>
<dbReference type="PROSITE" id="PS00141">
    <property type="entry name" value="ASP_PROTEASE"/>
    <property type="match status" value="1"/>
</dbReference>
<gene>
    <name evidence="3" type="ordered locus">PCC7424_4455</name>
</gene>
<dbReference type="InterPro" id="IPR021109">
    <property type="entry name" value="Peptidase_aspartic_dom_sf"/>
</dbReference>
<dbReference type="InterPro" id="IPR001995">
    <property type="entry name" value="Peptidase_A2_cat"/>
</dbReference>
<dbReference type="InterPro" id="IPR001969">
    <property type="entry name" value="Aspartic_peptidase_AS"/>
</dbReference>
<dbReference type="RefSeq" id="WP_015956403.1">
    <property type="nucleotide sequence ID" value="NC_011729.1"/>
</dbReference>
<dbReference type="Proteomes" id="UP000002384">
    <property type="component" value="Chromosome"/>
</dbReference>
<dbReference type="KEGG" id="cyc:PCC7424_4455"/>
<evidence type="ECO:0000313" key="4">
    <source>
        <dbReference type="Proteomes" id="UP000002384"/>
    </source>
</evidence>
<dbReference type="STRING" id="65393.PCC7424_4455"/>
<name>B7K950_GLOC7</name>
<keyword evidence="4" id="KW-1185">Reference proteome</keyword>
<dbReference type="HOGENOM" id="CLU_1903208_0_0_3"/>
<feature type="domain" description="Peptidase A2" evidence="2">
    <location>
        <begin position="33"/>
        <end position="114"/>
    </location>
</feature>
<dbReference type="Gene3D" id="2.40.70.10">
    <property type="entry name" value="Acid Proteases"/>
    <property type="match status" value="1"/>
</dbReference>
<keyword evidence="1" id="KW-0378">Hydrolase</keyword>
<sequence>MIIYPYPKINNKYIPIIDIQLRNLENPNLTVKDVGLLDTGADSTLVPLSLISKLNVLILKDKRLTNFSGIGNRKIIGVPYRLSVSLDTINYFNTIVYGCAENDTQGIIIIGRNILNRFSITFDGINKQIIINP</sequence>
<dbReference type="GO" id="GO:0006508">
    <property type="term" value="P:proteolysis"/>
    <property type="evidence" value="ECO:0007669"/>
    <property type="project" value="InterPro"/>
</dbReference>
<dbReference type="OrthoDB" id="572523at2"/>
<dbReference type="eggNOG" id="ENOG502ZNHB">
    <property type="taxonomic scope" value="Bacteria"/>
</dbReference>
<evidence type="ECO:0000256" key="1">
    <source>
        <dbReference type="ARBA" id="ARBA00022801"/>
    </source>
</evidence>
<reference evidence="4" key="1">
    <citation type="journal article" date="2011" name="MBio">
        <title>Novel metabolic attributes of the genus Cyanothece, comprising a group of unicellular nitrogen-fixing Cyanobacteria.</title>
        <authorList>
            <person name="Bandyopadhyay A."/>
            <person name="Elvitigala T."/>
            <person name="Welsh E."/>
            <person name="Stockel J."/>
            <person name="Liberton M."/>
            <person name="Min H."/>
            <person name="Sherman L.A."/>
            <person name="Pakrasi H.B."/>
        </authorList>
    </citation>
    <scope>NUCLEOTIDE SEQUENCE [LARGE SCALE GENOMIC DNA]</scope>
    <source>
        <strain evidence="4">PCC 7424</strain>
    </source>
</reference>
<dbReference type="EMBL" id="CP001291">
    <property type="protein sequence ID" value="ACK72819.1"/>
    <property type="molecule type" value="Genomic_DNA"/>
</dbReference>
<accession>B7K950</accession>
<organism evidence="3 4">
    <name type="scientific">Gloeothece citriformis (strain PCC 7424)</name>
    <name type="common">Cyanothece sp. (strain PCC 7424)</name>
    <dbReference type="NCBI Taxonomy" id="65393"/>
    <lineage>
        <taxon>Bacteria</taxon>
        <taxon>Bacillati</taxon>
        <taxon>Cyanobacteriota</taxon>
        <taxon>Cyanophyceae</taxon>
        <taxon>Oscillatoriophycideae</taxon>
        <taxon>Chroococcales</taxon>
        <taxon>Aphanothecaceae</taxon>
        <taxon>Gloeothece</taxon>
        <taxon>Gloeothece citriformis</taxon>
    </lineage>
</organism>
<evidence type="ECO:0000259" key="2">
    <source>
        <dbReference type="PROSITE" id="PS50175"/>
    </source>
</evidence>